<keyword evidence="5 10" id="KW-0479">Metal-binding</keyword>
<dbReference type="CDD" id="cd07398">
    <property type="entry name" value="MPP_YbbF-LpxH"/>
    <property type="match status" value="1"/>
</dbReference>
<evidence type="ECO:0000256" key="6">
    <source>
        <dbReference type="ARBA" id="ARBA00022801"/>
    </source>
</evidence>
<feature type="binding site" evidence="10">
    <location>
        <position position="79"/>
    </location>
    <ligand>
        <name>Mn(2+)</name>
        <dbReference type="ChEBI" id="CHEBI:29035"/>
        <label>2</label>
    </ligand>
</feature>
<proteinExistence type="inferred from homology"/>
<keyword evidence="13" id="KW-1185">Reference proteome</keyword>
<dbReference type="eggNOG" id="COG2908">
    <property type="taxonomic scope" value="Bacteria"/>
</dbReference>
<feature type="binding site" evidence="10">
    <location>
        <position position="164"/>
    </location>
    <ligand>
        <name>substrate</name>
    </ligand>
</feature>
<dbReference type="GO" id="GO:0019897">
    <property type="term" value="C:extrinsic component of plasma membrane"/>
    <property type="evidence" value="ECO:0007669"/>
    <property type="project" value="UniProtKB-UniRule"/>
</dbReference>
<evidence type="ECO:0000256" key="2">
    <source>
        <dbReference type="ARBA" id="ARBA00022516"/>
    </source>
</evidence>
<evidence type="ECO:0000256" key="10">
    <source>
        <dbReference type="HAMAP-Rule" id="MF_00575"/>
    </source>
</evidence>
<comment type="subcellular location">
    <subcellularLocation>
        <location evidence="10">Cell inner membrane</location>
        <topology evidence="10">Peripheral membrane protein</topology>
        <orientation evidence="10">Cytoplasmic side</orientation>
    </subcellularLocation>
</comment>
<feature type="binding site" evidence="10">
    <location>
        <position position="8"/>
    </location>
    <ligand>
        <name>Mn(2+)</name>
        <dbReference type="ChEBI" id="CHEBI:29035"/>
        <label>1</label>
    </ligand>
</feature>
<dbReference type="PANTHER" id="PTHR34990">
    <property type="entry name" value="UDP-2,3-DIACYLGLUCOSAMINE HYDROLASE-RELATED"/>
    <property type="match status" value="1"/>
</dbReference>
<evidence type="ECO:0000256" key="8">
    <source>
        <dbReference type="ARBA" id="ARBA00023136"/>
    </source>
</evidence>
<evidence type="ECO:0000256" key="7">
    <source>
        <dbReference type="ARBA" id="ARBA00023098"/>
    </source>
</evidence>
<gene>
    <name evidence="10 12" type="primary">lpxH</name>
    <name evidence="12" type="ordered locus">MEPCIT_106</name>
</gene>
<feature type="binding site" evidence="10">
    <location>
        <position position="41"/>
    </location>
    <ligand>
        <name>Mn(2+)</name>
        <dbReference type="ChEBI" id="CHEBI:29035"/>
        <label>1</label>
    </ligand>
</feature>
<dbReference type="Gene3D" id="3.60.21.10">
    <property type="match status" value="1"/>
</dbReference>
<keyword evidence="2 10" id="KW-0444">Lipid biosynthesis</keyword>
<feature type="domain" description="Calcineurin-like phosphoesterase" evidence="11">
    <location>
        <begin position="1"/>
        <end position="198"/>
    </location>
</feature>
<reference key="1">
    <citation type="submission" date="2010-09" db="EMBL/GenBank/DDBJ databases">
        <title>An interdependent metabolic patchwork in the nested three-way symbiosis of mealybugs.</title>
        <authorList>
            <person name="McCutcheon J.P."/>
            <person name="von Dohlen C.D."/>
        </authorList>
    </citation>
    <scope>NUCLEOTIDE SEQUENCE</scope>
    <source>
        <strain>PCIT</strain>
    </source>
</reference>
<evidence type="ECO:0000256" key="1">
    <source>
        <dbReference type="ARBA" id="ARBA00022475"/>
    </source>
</evidence>
<feature type="binding site" evidence="10">
    <location>
        <position position="167"/>
    </location>
    <ligand>
        <name>substrate</name>
    </ligand>
</feature>
<comment type="cofactor">
    <cofactor evidence="10">
        <name>Mn(2+)</name>
        <dbReference type="ChEBI" id="CHEBI:29035"/>
    </cofactor>
    <text evidence="10">Binds 2 Mn(2+) ions per subunit in a binuclear metal center.</text>
</comment>
<keyword evidence="7 10" id="KW-0443">Lipid metabolism</keyword>
<dbReference type="NCBIfam" id="TIGR01854">
    <property type="entry name" value="lipid_A_lpxH"/>
    <property type="match status" value="1"/>
</dbReference>
<dbReference type="EMBL" id="CP002243">
    <property type="protein sequence ID" value="AEI74765.1"/>
    <property type="molecule type" value="Genomic_DNA"/>
</dbReference>
<dbReference type="InterPro" id="IPR029052">
    <property type="entry name" value="Metallo-depent_PP-like"/>
</dbReference>
<dbReference type="OrthoDB" id="9783283at2"/>
<dbReference type="Proteomes" id="UP000000504">
    <property type="component" value="Chromosome"/>
</dbReference>
<dbReference type="InterPro" id="IPR010138">
    <property type="entry name" value="UDP-diacylglucosamine_Hdrlase"/>
</dbReference>
<feature type="binding site" evidence="10">
    <location>
        <position position="195"/>
    </location>
    <ligand>
        <name>Mn(2+)</name>
        <dbReference type="ChEBI" id="CHEBI:29035"/>
        <label>2</label>
    </ligand>
</feature>
<evidence type="ECO:0000256" key="4">
    <source>
        <dbReference type="ARBA" id="ARBA00022556"/>
    </source>
</evidence>
<sequence>MSTLFISDIHLCAQNSATTASFLHFLRNRALDAQALYILGDLFETWIGDDDPNPLHHEISVALQILGQRCIPCYFIHGNRDFLLGKRYAITCGMTLLSAPQVMQLDGLSVVILHGDTLCTDDSEYQNFRRLVHQRWRQRLFLSLPLPLRLRIANRMRAKSLHVNAIKTYDIMDVNTQAVMTLMAHTGAKVMIHGHTHLPAIHRLPGARCRVVLGAWHRHGSVIEVTATSVKLCEFSVKTTDYS</sequence>
<feature type="binding site" evidence="10">
    <location>
        <begin position="79"/>
        <end position="80"/>
    </location>
    <ligand>
        <name>substrate</name>
    </ligand>
</feature>
<dbReference type="InterPro" id="IPR043461">
    <property type="entry name" value="LpxH-like"/>
</dbReference>
<keyword evidence="4 10" id="KW-0441">Lipid A biosynthesis</keyword>
<organism evidence="12 13">
    <name type="scientific">Moranella endobia (strain PCIT)</name>
    <dbReference type="NCBI Taxonomy" id="903503"/>
    <lineage>
        <taxon>Bacteria</taxon>
        <taxon>Pseudomonadati</taxon>
        <taxon>Pseudomonadota</taxon>
        <taxon>Gammaproteobacteria</taxon>
        <taxon>Enterobacterales</taxon>
        <taxon>Enterobacteriaceae</taxon>
        <taxon>Candidatus Moranella</taxon>
    </lineage>
</organism>
<comment type="similarity">
    <text evidence="10">Belongs to the LpxH family.</text>
</comment>
<dbReference type="HOGENOM" id="CLU_074586_0_0_6"/>
<dbReference type="STRING" id="903503.MEPCIT_106"/>
<evidence type="ECO:0000313" key="13">
    <source>
        <dbReference type="Proteomes" id="UP000000504"/>
    </source>
</evidence>
<dbReference type="HAMAP" id="MF_00575">
    <property type="entry name" value="LpxH"/>
    <property type="match status" value="1"/>
</dbReference>
<feature type="binding site" evidence="10">
    <location>
        <position position="197"/>
    </location>
    <ligand>
        <name>Mn(2+)</name>
        <dbReference type="ChEBI" id="CHEBI:29035"/>
        <label>1</label>
    </ligand>
</feature>
<evidence type="ECO:0000256" key="9">
    <source>
        <dbReference type="ARBA" id="ARBA00023211"/>
    </source>
</evidence>
<dbReference type="KEGG" id="men:MEPCIT_106"/>
<reference evidence="12 13" key="2">
    <citation type="journal article" date="2011" name="Curr. Biol.">
        <title>An interdependent metabolic patchwork in the nested symbiosis of mealybugs.</title>
        <authorList>
            <person name="McCutcheon J.P."/>
            <person name="von Dohlen C.D."/>
        </authorList>
    </citation>
    <scope>NUCLEOTIDE SEQUENCE [LARGE SCALE GENOMIC DNA]</scope>
    <source>
        <strain evidence="12 13">PCIT</strain>
    </source>
</reference>
<feature type="binding site" evidence="10">
    <location>
        <position position="10"/>
    </location>
    <ligand>
        <name>Mn(2+)</name>
        <dbReference type="ChEBI" id="CHEBI:29035"/>
        <label>1</label>
    </ligand>
</feature>
<dbReference type="SUPFAM" id="SSF56300">
    <property type="entry name" value="Metallo-dependent phosphatases"/>
    <property type="match status" value="1"/>
</dbReference>
<dbReference type="GO" id="GO:0009245">
    <property type="term" value="P:lipid A biosynthetic process"/>
    <property type="evidence" value="ECO:0007669"/>
    <property type="project" value="UniProtKB-UniRule"/>
</dbReference>
<accession>F7XXD9</accession>
<keyword evidence="3 10" id="KW-0997">Cell inner membrane</keyword>
<keyword evidence="6 10" id="KW-0378">Hydrolase</keyword>
<feature type="binding site" evidence="10">
    <location>
        <position position="160"/>
    </location>
    <ligand>
        <name>substrate</name>
    </ligand>
</feature>
<protein>
    <recommendedName>
        <fullName evidence="10">UDP-2,3-diacylglucosamine hydrolase</fullName>
        <ecNumber evidence="10">3.6.1.54</ecNumber>
    </recommendedName>
    <alternativeName>
        <fullName evidence="10">UDP-2,3-diacylglucosamine diphosphatase</fullName>
    </alternativeName>
</protein>
<dbReference type="EC" id="3.6.1.54" evidence="10"/>
<feature type="binding site" evidence="10">
    <location>
        <position position="122"/>
    </location>
    <ligand>
        <name>substrate</name>
    </ligand>
</feature>
<dbReference type="PANTHER" id="PTHR34990:SF1">
    <property type="entry name" value="UDP-2,3-DIACYLGLUCOSAMINE HYDROLASE"/>
    <property type="match status" value="1"/>
</dbReference>
<dbReference type="InterPro" id="IPR004843">
    <property type="entry name" value="Calcineurin-like_PHP"/>
</dbReference>
<comment type="function">
    <text evidence="10">Hydrolyzes the pyrophosphate bond of UDP-2,3-diacylglucosamine to yield 2,3-diacylglucosamine 1-phosphate (lipid X) and UMP by catalyzing the attack of water at the alpha-P atom. Involved in the biosynthesis of lipid A, a phosphorylated glycolipid that anchors the lipopolysaccharide to the outer membrane of the cell.</text>
</comment>
<dbReference type="GO" id="GO:0005737">
    <property type="term" value="C:cytoplasm"/>
    <property type="evidence" value="ECO:0007669"/>
    <property type="project" value="InterPro"/>
</dbReference>
<dbReference type="UniPathway" id="UPA00359">
    <property type="reaction ID" value="UER00480"/>
</dbReference>
<evidence type="ECO:0000256" key="3">
    <source>
        <dbReference type="ARBA" id="ARBA00022519"/>
    </source>
</evidence>
<keyword evidence="8 10" id="KW-0472">Membrane</keyword>
<dbReference type="AlphaFoldDB" id="F7XXD9"/>
<dbReference type="Pfam" id="PF00149">
    <property type="entry name" value="Metallophos"/>
    <property type="match status" value="1"/>
</dbReference>
<feature type="binding site" evidence="10">
    <location>
        <position position="41"/>
    </location>
    <ligand>
        <name>Mn(2+)</name>
        <dbReference type="ChEBI" id="CHEBI:29035"/>
        <label>2</label>
    </ligand>
</feature>
<keyword evidence="1 10" id="KW-1003">Cell membrane</keyword>
<dbReference type="GO" id="GO:0030145">
    <property type="term" value="F:manganese ion binding"/>
    <property type="evidence" value="ECO:0007669"/>
    <property type="project" value="UniProtKB-UniRule"/>
</dbReference>
<keyword evidence="9 10" id="KW-0464">Manganese</keyword>
<dbReference type="GO" id="GO:0008758">
    <property type="term" value="F:UDP-2,3-diacylglucosamine hydrolase activity"/>
    <property type="evidence" value="ECO:0007669"/>
    <property type="project" value="UniProtKB-UniRule"/>
</dbReference>
<feature type="binding site" evidence="10">
    <location>
        <position position="195"/>
    </location>
    <ligand>
        <name>substrate</name>
    </ligand>
</feature>
<feature type="binding site" evidence="10">
    <location>
        <position position="114"/>
    </location>
    <ligand>
        <name>Mn(2+)</name>
        <dbReference type="ChEBI" id="CHEBI:29035"/>
        <label>2</label>
    </ligand>
</feature>
<comment type="catalytic activity">
    <reaction evidence="10">
        <text>UDP-2-N,3-O-bis[(3R)-3-hydroxytetradecanoyl]-alpha-D-glucosamine + H2O = 2-N,3-O-bis[(3R)-3-hydroxytetradecanoyl]-alpha-D-glucosaminyl 1-phosphate + UMP + 2 H(+)</text>
        <dbReference type="Rhea" id="RHEA:25213"/>
        <dbReference type="ChEBI" id="CHEBI:15377"/>
        <dbReference type="ChEBI" id="CHEBI:15378"/>
        <dbReference type="ChEBI" id="CHEBI:57865"/>
        <dbReference type="ChEBI" id="CHEBI:57957"/>
        <dbReference type="ChEBI" id="CHEBI:78847"/>
        <dbReference type="EC" id="3.6.1.54"/>
    </reaction>
</comment>
<dbReference type="RefSeq" id="WP_013975516.1">
    <property type="nucleotide sequence ID" value="NC_015735.1"/>
</dbReference>
<comment type="pathway">
    <text evidence="10">Glycolipid biosynthesis; lipid IV(A) biosynthesis; lipid IV(A) from (3R)-3-hydroxytetradecanoyl-[acyl-carrier-protein] and UDP-N-acetyl-alpha-D-glucosamine: step 4/6.</text>
</comment>
<name>F7XXD9_MOREP</name>
<dbReference type="NCBIfam" id="NF003743">
    <property type="entry name" value="PRK05340.1"/>
    <property type="match status" value="1"/>
</dbReference>
<evidence type="ECO:0000256" key="5">
    <source>
        <dbReference type="ARBA" id="ARBA00022723"/>
    </source>
</evidence>
<evidence type="ECO:0000259" key="11">
    <source>
        <dbReference type="Pfam" id="PF00149"/>
    </source>
</evidence>
<evidence type="ECO:0000313" key="12">
    <source>
        <dbReference type="EMBL" id="AEI74765.1"/>
    </source>
</evidence>